<evidence type="ECO:0000313" key="1">
    <source>
        <dbReference type="EMBL" id="QPI56308.1"/>
    </source>
</evidence>
<protein>
    <submittedName>
        <fullName evidence="1">Uncharacterized protein</fullName>
    </submittedName>
</protein>
<proteinExistence type="predicted"/>
<keyword evidence="2" id="KW-1185">Reference proteome</keyword>
<sequence>MRLPSLDAYDVQGVRPEEAALWGGEVAALVDELTDVLPAGFTIDALVD</sequence>
<dbReference type="EMBL" id="CP065050">
    <property type="protein sequence ID" value="QPI56308.1"/>
    <property type="molecule type" value="Genomic_DNA"/>
</dbReference>
<dbReference type="Proteomes" id="UP000663421">
    <property type="component" value="Chromosome"/>
</dbReference>
<accession>A0ABX6W4C1</accession>
<organism evidence="1 2">
    <name type="scientific">Streptomyces malaysiensis</name>
    <dbReference type="NCBI Taxonomy" id="92644"/>
    <lineage>
        <taxon>Bacteria</taxon>
        <taxon>Bacillati</taxon>
        <taxon>Actinomycetota</taxon>
        <taxon>Actinomycetes</taxon>
        <taxon>Kitasatosporales</taxon>
        <taxon>Streptomycetaceae</taxon>
        <taxon>Streptomyces</taxon>
        <taxon>Streptomyces violaceusniger group</taxon>
    </lineage>
</organism>
<name>A0ABX6W4C1_STRMQ</name>
<evidence type="ECO:0000313" key="2">
    <source>
        <dbReference type="Proteomes" id="UP000663421"/>
    </source>
</evidence>
<reference evidence="1 2" key="1">
    <citation type="submission" date="2020-11" db="EMBL/GenBank/DDBJ databases">
        <title>Complete genome sequence unveiled secondary metabolic potentials in Streptomyces solisilvae HNM0141.</title>
        <authorList>
            <person name="Huang X."/>
        </authorList>
    </citation>
    <scope>NUCLEOTIDE SEQUENCE [LARGE SCALE GENOMIC DNA]</scope>
    <source>
        <strain evidence="1 2">HNM0141</strain>
    </source>
</reference>
<gene>
    <name evidence="1" type="ORF">I1A49_16395</name>
</gene>